<dbReference type="OrthoDB" id="9812295at2"/>
<sequence>MDRQLKIVGVCGSLRKDSVNKKLLDLVKTMLPENVEYEYADYSDVPVFNEDIEKPVPESVQRLKDQIEGADIVLFATPQYNGSFSGPLKNAIDWMTRPAGDNSIGGKVAGVVGGTPGQSGTIQAQLHLREVLSHLGVQVPAQPRVMISGIYDMLDDNGNLHLPEVEVENYKKMVDALLVQVEAKLVHA</sequence>
<dbReference type="Proteomes" id="UP000321440">
    <property type="component" value="Unassembled WGS sequence"/>
</dbReference>
<protein>
    <submittedName>
        <fullName evidence="3">NAD(P)H-dependent FMN reductase</fullName>
    </submittedName>
</protein>
<reference evidence="3 4" key="1">
    <citation type="submission" date="2019-07" db="EMBL/GenBank/DDBJ databases">
        <title>Whole genome shotgun sequence of Alkalibacillus haloalkaliphilus NBRC 103110.</title>
        <authorList>
            <person name="Hosoyama A."/>
            <person name="Uohara A."/>
            <person name="Ohji S."/>
            <person name="Ichikawa N."/>
        </authorList>
    </citation>
    <scope>NUCLEOTIDE SEQUENCE [LARGE SCALE GENOMIC DNA]</scope>
    <source>
        <strain evidence="3 4">NBRC 103110</strain>
    </source>
</reference>
<organism evidence="3 4">
    <name type="scientific">Alkalibacillus haloalkaliphilus</name>
    <dbReference type="NCBI Taxonomy" id="94136"/>
    <lineage>
        <taxon>Bacteria</taxon>
        <taxon>Bacillati</taxon>
        <taxon>Bacillota</taxon>
        <taxon>Bacilli</taxon>
        <taxon>Bacillales</taxon>
        <taxon>Bacillaceae</taxon>
        <taxon>Alkalibacillus</taxon>
    </lineage>
</organism>
<dbReference type="PANTHER" id="PTHR30543:SF21">
    <property type="entry name" value="NAD(P)H-DEPENDENT FMN REDUCTASE LOT6"/>
    <property type="match status" value="1"/>
</dbReference>
<dbReference type="PANTHER" id="PTHR30543">
    <property type="entry name" value="CHROMATE REDUCTASE"/>
    <property type="match status" value="1"/>
</dbReference>
<accession>A0A511W5G3</accession>
<keyword evidence="4" id="KW-1185">Reference proteome</keyword>
<dbReference type="AlphaFoldDB" id="A0A511W5G3"/>
<dbReference type="EMBL" id="BJYA01000012">
    <property type="protein sequence ID" value="GEN46011.1"/>
    <property type="molecule type" value="Genomic_DNA"/>
</dbReference>
<evidence type="ECO:0000259" key="2">
    <source>
        <dbReference type="Pfam" id="PF03358"/>
    </source>
</evidence>
<dbReference type="Pfam" id="PF03358">
    <property type="entry name" value="FMN_red"/>
    <property type="match status" value="1"/>
</dbReference>
<dbReference type="GO" id="GO:0010181">
    <property type="term" value="F:FMN binding"/>
    <property type="evidence" value="ECO:0007669"/>
    <property type="project" value="TreeGrafter"/>
</dbReference>
<evidence type="ECO:0000256" key="1">
    <source>
        <dbReference type="ARBA" id="ARBA00009428"/>
    </source>
</evidence>
<feature type="domain" description="NADPH-dependent FMN reductase-like" evidence="2">
    <location>
        <begin position="6"/>
        <end position="149"/>
    </location>
</feature>
<dbReference type="InterPro" id="IPR050712">
    <property type="entry name" value="NAD(P)H-dep_reductase"/>
</dbReference>
<dbReference type="GO" id="GO:0005829">
    <property type="term" value="C:cytosol"/>
    <property type="evidence" value="ECO:0007669"/>
    <property type="project" value="TreeGrafter"/>
</dbReference>
<evidence type="ECO:0000313" key="3">
    <source>
        <dbReference type="EMBL" id="GEN46011.1"/>
    </source>
</evidence>
<dbReference type="RefSeq" id="WP_146816433.1">
    <property type="nucleotide sequence ID" value="NZ_BJYA01000012.1"/>
</dbReference>
<proteinExistence type="inferred from homology"/>
<dbReference type="InterPro" id="IPR029039">
    <property type="entry name" value="Flavoprotein-like_sf"/>
</dbReference>
<dbReference type="SUPFAM" id="SSF52218">
    <property type="entry name" value="Flavoproteins"/>
    <property type="match status" value="1"/>
</dbReference>
<dbReference type="InterPro" id="IPR005025">
    <property type="entry name" value="FMN_Rdtase-like_dom"/>
</dbReference>
<comment type="similarity">
    <text evidence="1">Belongs to the azoreductase type 2 family.</text>
</comment>
<dbReference type="GO" id="GO:0016491">
    <property type="term" value="F:oxidoreductase activity"/>
    <property type="evidence" value="ECO:0007669"/>
    <property type="project" value="InterPro"/>
</dbReference>
<name>A0A511W5G3_9BACI</name>
<comment type="caution">
    <text evidence="3">The sequence shown here is derived from an EMBL/GenBank/DDBJ whole genome shotgun (WGS) entry which is preliminary data.</text>
</comment>
<dbReference type="Gene3D" id="3.40.50.360">
    <property type="match status" value="1"/>
</dbReference>
<evidence type="ECO:0000313" key="4">
    <source>
        <dbReference type="Proteomes" id="UP000321440"/>
    </source>
</evidence>
<gene>
    <name evidence="3" type="ORF">AHA02nite_17870</name>
</gene>